<dbReference type="GO" id="GO:0071555">
    <property type="term" value="P:cell wall organization"/>
    <property type="evidence" value="ECO:0007669"/>
    <property type="project" value="UniProtKB-KW"/>
</dbReference>
<dbReference type="GO" id="GO:0045490">
    <property type="term" value="P:pectin catabolic process"/>
    <property type="evidence" value="ECO:0007669"/>
    <property type="project" value="UniProtKB-ARBA"/>
</dbReference>
<keyword evidence="20" id="KW-1185">Reference proteome</keyword>
<dbReference type="EC" id="3.2.1.67" evidence="12"/>
<evidence type="ECO:0000256" key="8">
    <source>
        <dbReference type="ARBA" id="ARBA00023180"/>
    </source>
</evidence>
<evidence type="ECO:0000256" key="13">
    <source>
        <dbReference type="ARBA" id="ARBA00041474"/>
    </source>
</evidence>
<keyword evidence="5" id="KW-0677">Repeat</keyword>
<comment type="subcellular location">
    <subcellularLocation>
        <location evidence="1">Secreted</location>
    </subcellularLocation>
</comment>
<sequence>MLAFTPLLLRLSALLATAAAKTCTIPVLPADVDSTANVLAAARNCSQDATIVFSPNATYLLEHPVQLNLTNVVVELNGNLSLPENITLVASQVYQASNTSNNQNDTSWIVFNGLNITFQGSNSSSGGWINGNGQGWWDVHLQKGRPHLIGWFVNGGVVRDLKIQKPIAWVFFMIANNTLAENNWIDARTSTPGTFPFNTDGFLVQGQNFTIHNNVVYNGDDCVTVREGTSGVTVTHNYCINGHGLSIGSLGSNPSYLSNASDCYFSDNTMVNSLYGARFKSFLGGRGSATNVTYRNMFLSNVTFPIYLTQAYYDQGSGLNGTATSNSVVTISDFTYENFFGDINNQHPGDLSCVSDPCWYYEANVTTLESVIIDLAAGSFKNVSFSNIRVSPQPPYSLFDQRVKCDPNTAVGQNLGLVCQDGPLVPTTL</sequence>
<feature type="chain" id="PRO_5007858320" description="galacturonan 1,4-alpha-galacturonidase" evidence="18">
    <location>
        <begin position="21"/>
        <end position="429"/>
    </location>
</feature>
<keyword evidence="6 17" id="KW-0378">Hydrolase</keyword>
<evidence type="ECO:0000256" key="9">
    <source>
        <dbReference type="ARBA" id="ARBA00023295"/>
    </source>
</evidence>
<dbReference type="Pfam" id="PF00295">
    <property type="entry name" value="Glyco_hydro_28"/>
    <property type="match status" value="1"/>
</dbReference>
<dbReference type="AlphaFoldDB" id="A0A165GPV2"/>
<keyword evidence="3" id="KW-0964">Secreted</keyword>
<evidence type="ECO:0000256" key="4">
    <source>
        <dbReference type="ARBA" id="ARBA00022729"/>
    </source>
</evidence>
<feature type="signal peptide" evidence="18">
    <location>
        <begin position="1"/>
        <end position="20"/>
    </location>
</feature>
<dbReference type="InterPro" id="IPR011050">
    <property type="entry name" value="Pectin_lyase_fold/virulence"/>
</dbReference>
<evidence type="ECO:0000256" key="6">
    <source>
        <dbReference type="ARBA" id="ARBA00022801"/>
    </source>
</evidence>
<dbReference type="Gene3D" id="2.160.20.10">
    <property type="entry name" value="Single-stranded right-handed beta-helix, Pectin lyase-like"/>
    <property type="match status" value="1"/>
</dbReference>
<evidence type="ECO:0000256" key="14">
    <source>
        <dbReference type="ARBA" id="ARBA00042262"/>
    </source>
</evidence>
<evidence type="ECO:0000256" key="17">
    <source>
        <dbReference type="RuleBase" id="RU361169"/>
    </source>
</evidence>
<gene>
    <name evidence="19" type="ORF">CALCODRAFT_451797</name>
</gene>
<evidence type="ECO:0000256" key="11">
    <source>
        <dbReference type="ARBA" id="ARBA00037312"/>
    </source>
</evidence>
<dbReference type="SMART" id="SM00710">
    <property type="entry name" value="PbH1"/>
    <property type="match status" value="3"/>
</dbReference>
<evidence type="ECO:0000256" key="3">
    <source>
        <dbReference type="ARBA" id="ARBA00022525"/>
    </source>
</evidence>
<keyword evidence="10" id="KW-0961">Cell wall biogenesis/degradation</keyword>
<dbReference type="STRING" id="1353952.A0A165GPV2"/>
<dbReference type="InParanoid" id="A0A165GPV2"/>
<evidence type="ECO:0000313" key="20">
    <source>
        <dbReference type="Proteomes" id="UP000076842"/>
    </source>
</evidence>
<organism evidence="19 20">
    <name type="scientific">Calocera cornea HHB12733</name>
    <dbReference type="NCBI Taxonomy" id="1353952"/>
    <lineage>
        <taxon>Eukaryota</taxon>
        <taxon>Fungi</taxon>
        <taxon>Dikarya</taxon>
        <taxon>Basidiomycota</taxon>
        <taxon>Agaricomycotina</taxon>
        <taxon>Dacrymycetes</taxon>
        <taxon>Dacrymycetales</taxon>
        <taxon>Dacrymycetaceae</taxon>
        <taxon>Calocera</taxon>
    </lineage>
</organism>
<comment type="similarity">
    <text evidence="2 17">Belongs to the glycosyl hydrolase 28 family.</text>
</comment>
<proteinExistence type="inferred from homology"/>
<protein>
    <recommendedName>
        <fullName evidence="12">galacturonan 1,4-alpha-galacturonidase</fullName>
        <ecNumber evidence="12">3.2.1.67</ecNumber>
    </recommendedName>
    <alternativeName>
        <fullName evidence="13">Galacturan 1,4-alpha-galacturonidase C</fullName>
    </alternativeName>
    <alternativeName>
        <fullName evidence="14">Poly(1,4-alpha-D-galacturonide)galacturonohydrolase C</fullName>
    </alternativeName>
</protein>
<feature type="active site" evidence="16">
    <location>
        <position position="243"/>
    </location>
</feature>
<name>A0A165GPV2_9BASI</name>
<comment type="function">
    <text evidence="11">Specific in hydrolyzing the terminal glycosidic bond of polygalacturonic acid and oligogalacturonates.</text>
</comment>
<accession>A0A165GPV2</accession>
<dbReference type="InterPro" id="IPR000743">
    <property type="entry name" value="Glyco_hydro_28"/>
</dbReference>
<evidence type="ECO:0000256" key="18">
    <source>
        <dbReference type="SAM" id="SignalP"/>
    </source>
</evidence>
<dbReference type="Proteomes" id="UP000076842">
    <property type="component" value="Unassembled WGS sequence"/>
</dbReference>
<dbReference type="GO" id="GO:0005576">
    <property type="term" value="C:extracellular region"/>
    <property type="evidence" value="ECO:0007669"/>
    <property type="project" value="UniProtKB-SubCell"/>
</dbReference>
<dbReference type="SUPFAM" id="SSF51126">
    <property type="entry name" value="Pectin lyase-like"/>
    <property type="match status" value="1"/>
</dbReference>
<reference evidence="19 20" key="1">
    <citation type="journal article" date="2016" name="Mol. Biol. Evol.">
        <title>Comparative Genomics of Early-Diverging Mushroom-Forming Fungi Provides Insights into the Origins of Lignocellulose Decay Capabilities.</title>
        <authorList>
            <person name="Nagy L.G."/>
            <person name="Riley R."/>
            <person name="Tritt A."/>
            <person name="Adam C."/>
            <person name="Daum C."/>
            <person name="Floudas D."/>
            <person name="Sun H."/>
            <person name="Yadav J.S."/>
            <person name="Pangilinan J."/>
            <person name="Larsson K.H."/>
            <person name="Matsuura K."/>
            <person name="Barry K."/>
            <person name="Labutti K."/>
            <person name="Kuo R."/>
            <person name="Ohm R.A."/>
            <person name="Bhattacharya S.S."/>
            <person name="Shirouzu T."/>
            <person name="Yoshinaga Y."/>
            <person name="Martin F.M."/>
            <person name="Grigoriev I.V."/>
            <person name="Hibbett D.S."/>
        </authorList>
    </citation>
    <scope>NUCLEOTIDE SEQUENCE [LARGE SCALE GENOMIC DNA]</scope>
    <source>
        <strain evidence="19 20">HHB12733</strain>
    </source>
</reference>
<dbReference type="PROSITE" id="PS00502">
    <property type="entry name" value="POLYGALACTURONASE"/>
    <property type="match status" value="1"/>
</dbReference>
<dbReference type="OrthoDB" id="187139at2759"/>
<dbReference type="InterPro" id="IPR006626">
    <property type="entry name" value="PbH1"/>
</dbReference>
<evidence type="ECO:0000256" key="12">
    <source>
        <dbReference type="ARBA" id="ARBA00038933"/>
    </source>
</evidence>
<evidence type="ECO:0000313" key="19">
    <source>
        <dbReference type="EMBL" id="KZT58325.1"/>
    </source>
</evidence>
<dbReference type="GO" id="GO:0047911">
    <property type="term" value="F:galacturan 1,4-alpha-galacturonidase activity"/>
    <property type="evidence" value="ECO:0007669"/>
    <property type="project" value="UniProtKB-EC"/>
</dbReference>
<keyword evidence="9 17" id="KW-0326">Glycosidase</keyword>
<dbReference type="PANTHER" id="PTHR31736">
    <property type="match status" value="1"/>
</dbReference>
<keyword evidence="7" id="KW-1015">Disulfide bond</keyword>
<evidence type="ECO:0000256" key="2">
    <source>
        <dbReference type="ARBA" id="ARBA00008834"/>
    </source>
</evidence>
<dbReference type="GO" id="GO:0004650">
    <property type="term" value="F:polygalacturonase activity"/>
    <property type="evidence" value="ECO:0007669"/>
    <property type="project" value="InterPro"/>
</dbReference>
<evidence type="ECO:0000256" key="16">
    <source>
        <dbReference type="PROSITE-ProRule" id="PRU10052"/>
    </source>
</evidence>
<keyword evidence="4 18" id="KW-0732">Signal</keyword>
<comment type="catalytic activity">
    <reaction evidence="15">
        <text>[(1-&gt;4)-alpha-D-galacturonosyl](n) + H2O = alpha-D-galacturonate + [(1-&gt;4)-alpha-D-galacturonosyl](n-1)</text>
        <dbReference type="Rhea" id="RHEA:14117"/>
        <dbReference type="Rhea" id="RHEA-COMP:14570"/>
        <dbReference type="Rhea" id="RHEA-COMP:14572"/>
        <dbReference type="ChEBI" id="CHEBI:15377"/>
        <dbReference type="ChEBI" id="CHEBI:58658"/>
        <dbReference type="ChEBI" id="CHEBI:140523"/>
        <dbReference type="EC" id="3.2.1.67"/>
    </reaction>
</comment>
<evidence type="ECO:0000256" key="7">
    <source>
        <dbReference type="ARBA" id="ARBA00023157"/>
    </source>
</evidence>
<dbReference type="InterPro" id="IPR012334">
    <property type="entry name" value="Pectin_lyas_fold"/>
</dbReference>
<evidence type="ECO:0000256" key="5">
    <source>
        <dbReference type="ARBA" id="ARBA00022737"/>
    </source>
</evidence>
<dbReference type="PANTHER" id="PTHR31736:SF11">
    <property type="entry name" value="EXOPOLYGALACTURONASE C-RELATED"/>
    <property type="match status" value="1"/>
</dbReference>
<evidence type="ECO:0000256" key="15">
    <source>
        <dbReference type="ARBA" id="ARBA00048766"/>
    </source>
</evidence>
<evidence type="ECO:0000256" key="1">
    <source>
        <dbReference type="ARBA" id="ARBA00004613"/>
    </source>
</evidence>
<dbReference type="EMBL" id="KV423952">
    <property type="protein sequence ID" value="KZT58325.1"/>
    <property type="molecule type" value="Genomic_DNA"/>
</dbReference>
<evidence type="ECO:0000256" key="10">
    <source>
        <dbReference type="ARBA" id="ARBA00023316"/>
    </source>
</evidence>
<keyword evidence="8" id="KW-0325">Glycoprotein</keyword>